<dbReference type="GO" id="GO:0046872">
    <property type="term" value="F:metal ion binding"/>
    <property type="evidence" value="ECO:0007669"/>
    <property type="project" value="UniProtKB-KW"/>
</dbReference>
<keyword evidence="1" id="KW-0479">Metal-binding</keyword>
<dbReference type="EMBL" id="CP035928">
    <property type="protein sequence ID" value="QEP33981.1"/>
    <property type="molecule type" value="Genomic_DNA"/>
</dbReference>
<dbReference type="Gene3D" id="1.10.4080.10">
    <property type="entry name" value="ADP-ribosylation/Crystallin J1"/>
    <property type="match status" value="1"/>
</dbReference>
<dbReference type="OrthoDB" id="5297797at2"/>
<sequence length="286" mass="32460">MFEEKKIKELVLVSLVADSYSLGSHWVYDENQLAKDSINWNILNAPMAIWHKGKGAGEFTHYGDQTLWLYEFILENNNFNEKEFSKYWFEKMKTYDGYLDSASKQSMQNIANGITPSGSTSTDMSVIGRIAPLLLVSENKIEFLQNVEKLINLTHNNIKTITCGKFFAKLLLMVLEGKNIIESISFLKDEFDTSIQKMITRGIDSKNENTYDSIRNFGPACDIDDGFSGIIHLLCKYDNLKELLIQNAKAGGDTSSRAMISSIIFMANKSYNQIPQEWLAIKANIN</sequence>
<dbReference type="RefSeq" id="WP_130232934.1">
    <property type="nucleotide sequence ID" value="NZ_BMEF01000005.1"/>
</dbReference>
<organism evidence="2 3">
    <name type="scientific">Malaciobacter pacificus</name>
    <dbReference type="NCBI Taxonomy" id="1080223"/>
    <lineage>
        <taxon>Bacteria</taxon>
        <taxon>Pseudomonadati</taxon>
        <taxon>Campylobacterota</taxon>
        <taxon>Epsilonproteobacteria</taxon>
        <taxon>Campylobacterales</taxon>
        <taxon>Arcobacteraceae</taxon>
        <taxon>Malaciobacter</taxon>
    </lineage>
</organism>
<evidence type="ECO:0000256" key="1">
    <source>
        <dbReference type="PIRSR" id="PIRSR605502-1"/>
    </source>
</evidence>
<gene>
    <name evidence="2" type="ORF">APAC_0842</name>
</gene>
<proteinExistence type="predicted"/>
<accession>A0A5C2H4U1</accession>
<dbReference type="InterPro" id="IPR036705">
    <property type="entry name" value="Ribosyl_crysJ1_sf"/>
</dbReference>
<dbReference type="InterPro" id="IPR005502">
    <property type="entry name" value="Ribosyl_crysJ1"/>
</dbReference>
<evidence type="ECO:0000313" key="2">
    <source>
        <dbReference type="EMBL" id="QEP33981.1"/>
    </source>
</evidence>
<dbReference type="Pfam" id="PF03747">
    <property type="entry name" value="ADP_ribosyl_GH"/>
    <property type="match status" value="1"/>
</dbReference>
<name>A0A5C2H4U1_9BACT</name>
<comment type="cofactor">
    <cofactor evidence="1">
        <name>Mg(2+)</name>
        <dbReference type="ChEBI" id="CHEBI:18420"/>
    </cofactor>
    <text evidence="1">Binds 2 magnesium ions per subunit.</text>
</comment>
<reference evidence="2" key="2">
    <citation type="submission" date="2019-09" db="EMBL/GenBank/DDBJ databases">
        <title>Taxonomic note: a critical rebuttal of the proposed division of the genus Arcobacter into six genera, emended descriptions of Arcobacter anaerophilus and the genus Arcobacter, and an assessment of genus-level boundaries for Epsilonproteobacteria using in silico genomic comparator tools.</title>
        <authorList>
            <person name="On S.L.W."/>
            <person name="Miller W.G."/>
            <person name="Biggs P."/>
            <person name="Cornelius A."/>
            <person name="Vandamme P."/>
        </authorList>
    </citation>
    <scope>NUCLEOTIDE SEQUENCE [LARGE SCALE GENOMIC DNA]</scope>
    <source>
        <strain evidence="2">LMG 26638</strain>
    </source>
</reference>
<protein>
    <submittedName>
        <fullName evidence="2">Uncharacterized protein</fullName>
    </submittedName>
</protein>
<feature type="binding site" evidence="1">
    <location>
        <position position="256"/>
    </location>
    <ligand>
        <name>Mg(2+)</name>
        <dbReference type="ChEBI" id="CHEBI:18420"/>
        <label>1</label>
    </ligand>
</feature>
<feature type="binding site" evidence="1">
    <location>
        <position position="253"/>
    </location>
    <ligand>
        <name>Mg(2+)</name>
        <dbReference type="ChEBI" id="CHEBI:18420"/>
        <label>1</label>
    </ligand>
</feature>
<dbReference type="Proteomes" id="UP000322726">
    <property type="component" value="Chromosome"/>
</dbReference>
<dbReference type="AlphaFoldDB" id="A0A5C2H4U1"/>
<dbReference type="KEGG" id="apai:APAC_0842"/>
<keyword evidence="1" id="KW-0460">Magnesium</keyword>
<dbReference type="SUPFAM" id="SSF101478">
    <property type="entry name" value="ADP-ribosylglycohydrolase"/>
    <property type="match status" value="1"/>
</dbReference>
<reference evidence="2" key="1">
    <citation type="submission" date="2019-09" db="EMBL/GenBank/DDBJ databases">
        <title>Complete genome sequencing of four Arcobacter species reveals a diverse suite of mobile elements.</title>
        <authorList>
            <person name="Miller W.G."/>
            <person name="Yee E."/>
            <person name="Bono J.L."/>
        </authorList>
    </citation>
    <scope>NUCLEOTIDE SEQUENCE [LARGE SCALE GENOMIC DNA]</scope>
    <source>
        <strain evidence="2">LMG 26638</strain>
    </source>
</reference>
<evidence type="ECO:0000313" key="3">
    <source>
        <dbReference type="Proteomes" id="UP000322726"/>
    </source>
</evidence>
<keyword evidence="3" id="KW-1185">Reference proteome</keyword>
<feature type="binding site" evidence="1">
    <location>
        <position position="60"/>
    </location>
    <ligand>
        <name>Mg(2+)</name>
        <dbReference type="ChEBI" id="CHEBI:18420"/>
        <label>1</label>
    </ligand>
</feature>